<accession>A0ABQ5SHG0</accession>
<evidence type="ECO:0000313" key="1">
    <source>
        <dbReference type="EMBL" id="GLI69378.1"/>
    </source>
</evidence>
<evidence type="ECO:0000313" key="2">
    <source>
        <dbReference type="Proteomes" id="UP001165090"/>
    </source>
</evidence>
<protein>
    <submittedName>
        <fullName evidence="1">Uncharacterized protein</fullName>
    </submittedName>
</protein>
<reference evidence="1 2" key="1">
    <citation type="journal article" date="2023" name="IScience">
        <title>Expanded male sex-determining region conserved during the evolution of homothallism in the green alga Volvox.</title>
        <authorList>
            <person name="Yamamoto K."/>
            <person name="Matsuzaki R."/>
            <person name="Mahakham W."/>
            <person name="Heman W."/>
            <person name="Sekimoto H."/>
            <person name="Kawachi M."/>
            <person name="Minakuchi Y."/>
            <person name="Toyoda A."/>
            <person name="Nozaki H."/>
        </authorList>
    </citation>
    <scope>NUCLEOTIDE SEQUENCE [LARGE SCALE GENOMIC DNA]</scope>
    <source>
        <strain evidence="1 2">NIES-4468</strain>
    </source>
</reference>
<dbReference type="Proteomes" id="UP001165090">
    <property type="component" value="Unassembled WGS sequence"/>
</dbReference>
<keyword evidence="2" id="KW-1185">Reference proteome</keyword>
<dbReference type="EMBL" id="BSDZ01000086">
    <property type="protein sequence ID" value="GLI69378.1"/>
    <property type="molecule type" value="Genomic_DNA"/>
</dbReference>
<sequence length="154" mass="17254">MCVLGGLTLHGNFLNQRFETHNSPSHLPPTGRANGRYRQSWEMFERARCRGGEAAKAAAIAKGRRFPATVGHSAPRFRGLAPCSKHYKHKFSPKLDLDLEREVDNADMRCTRLEALRGLLEDDTWTSTVRLLMSNEGDLLYYGSFIVDASVDAT</sequence>
<organism evidence="1 2">
    <name type="scientific">Volvox africanus</name>
    <dbReference type="NCBI Taxonomy" id="51714"/>
    <lineage>
        <taxon>Eukaryota</taxon>
        <taxon>Viridiplantae</taxon>
        <taxon>Chlorophyta</taxon>
        <taxon>core chlorophytes</taxon>
        <taxon>Chlorophyceae</taxon>
        <taxon>CS clade</taxon>
        <taxon>Chlamydomonadales</taxon>
        <taxon>Volvocaceae</taxon>
        <taxon>Volvox</taxon>
    </lineage>
</organism>
<gene>
    <name evidence="1" type="ORF">VaNZ11_013972</name>
</gene>
<name>A0ABQ5SHG0_9CHLO</name>
<proteinExistence type="predicted"/>
<comment type="caution">
    <text evidence="1">The sequence shown here is derived from an EMBL/GenBank/DDBJ whole genome shotgun (WGS) entry which is preliminary data.</text>
</comment>